<dbReference type="Pfam" id="PF01970">
    <property type="entry name" value="TctA"/>
    <property type="match status" value="1"/>
</dbReference>
<feature type="domain" description="DUF112" evidence="2">
    <location>
        <begin position="22"/>
        <end position="442"/>
    </location>
</feature>
<keyword evidence="1" id="KW-1133">Transmembrane helix</keyword>
<organism evidence="3 4">
    <name type="scientific">Paraglaciecola algarum</name>
    <dbReference type="NCBI Taxonomy" id="3050085"/>
    <lineage>
        <taxon>Bacteria</taxon>
        <taxon>Pseudomonadati</taxon>
        <taxon>Pseudomonadota</taxon>
        <taxon>Gammaproteobacteria</taxon>
        <taxon>Alteromonadales</taxon>
        <taxon>Alteromonadaceae</taxon>
        <taxon>Paraglaciecola</taxon>
    </lineage>
</organism>
<feature type="transmembrane region" description="Helical" evidence="1">
    <location>
        <begin position="111"/>
        <end position="133"/>
    </location>
</feature>
<dbReference type="PANTHER" id="PTHR35342:SF5">
    <property type="entry name" value="TRICARBOXYLIC TRANSPORT PROTEIN"/>
    <property type="match status" value="1"/>
</dbReference>
<dbReference type="EMBL" id="JAKGAS010000014">
    <property type="protein sequence ID" value="MCF2950129.1"/>
    <property type="molecule type" value="Genomic_DNA"/>
</dbReference>
<feature type="transmembrane region" description="Helical" evidence="1">
    <location>
        <begin position="358"/>
        <end position="375"/>
    </location>
</feature>
<keyword evidence="1" id="KW-0472">Membrane</keyword>
<dbReference type="PANTHER" id="PTHR35342">
    <property type="entry name" value="TRICARBOXYLIC TRANSPORT PROTEIN"/>
    <property type="match status" value="1"/>
</dbReference>
<accession>A0ABS9DB28</accession>
<comment type="caution">
    <text evidence="3">The sequence shown here is derived from an EMBL/GenBank/DDBJ whole genome shotgun (WGS) entry which is preliminary data.</text>
</comment>
<dbReference type="Proteomes" id="UP001521137">
    <property type="component" value="Unassembled WGS sequence"/>
</dbReference>
<dbReference type="RefSeq" id="WP_235314230.1">
    <property type="nucleotide sequence ID" value="NZ_JAKGAS010000014.1"/>
</dbReference>
<feature type="transmembrane region" description="Helical" evidence="1">
    <location>
        <begin position="168"/>
        <end position="186"/>
    </location>
</feature>
<evidence type="ECO:0000259" key="2">
    <source>
        <dbReference type="Pfam" id="PF01970"/>
    </source>
</evidence>
<name>A0ABS9DB28_9ALTE</name>
<feature type="transmembrane region" description="Helical" evidence="1">
    <location>
        <begin position="473"/>
        <end position="492"/>
    </location>
</feature>
<reference evidence="3 4" key="1">
    <citation type="submission" date="2022-01" db="EMBL/GenBank/DDBJ databases">
        <title>Paraglaciecola sp. G1-23.</title>
        <authorList>
            <person name="Jin M.S."/>
            <person name="Han D.M."/>
            <person name="Kim H.M."/>
            <person name="Jeon C.O."/>
        </authorList>
    </citation>
    <scope>NUCLEOTIDE SEQUENCE [LARGE SCALE GENOMIC DNA]</scope>
    <source>
        <strain evidence="3 4">G1-23</strain>
    </source>
</reference>
<sequence length="509" mass="53700">MIEQFSQFFSILIELVSTPSNLIVLFVASFLGIIFGAMPGLTATLGVALLTALTYGLGADTALLALLGLYVGAIYGGSYPAILINIPGTPAAAATAMDGYPLTQKGLAGKALGLTTTASFIGTIIGLLFLVTLSPLIASLALQFTSWEFFLLALLGIVLSGSLTSPDLVIKGWITGLLGLFLATVGRDALQFFPRYTFEQPQLDGGLEIVPVLIGAFGIPQVIRALTTKNQTTPPAFVGNIMPEFKAIKRNIKHIFRSATIGVGVGAVPGVGEDIAGWVSYSTAKKTSTKAQQAEFGKGSEIAIVSSETANNACVGGALIPLLTLGIPGSPPAAMLLGALLLHGITPGPSIEIDHPNFLLEVTAIMVLASFAMWANGLLMAKQVLKVLQLPTALFIPVVAVLCILGAYALNLNMFSLYLMVPIGIIAFVLGEMKFPISPMVIGLVLGGMADESLRRALLLSEGSFLPIFERPVAVILVIVMTLFILAQFKWFKVLLARLTRLRVRTNSE</sequence>
<feature type="transmembrane region" description="Helical" evidence="1">
    <location>
        <begin position="22"/>
        <end position="50"/>
    </location>
</feature>
<evidence type="ECO:0000313" key="3">
    <source>
        <dbReference type="EMBL" id="MCF2950129.1"/>
    </source>
</evidence>
<keyword evidence="4" id="KW-1185">Reference proteome</keyword>
<proteinExistence type="predicted"/>
<feature type="transmembrane region" description="Helical" evidence="1">
    <location>
        <begin position="140"/>
        <end position="162"/>
    </location>
</feature>
<evidence type="ECO:0000256" key="1">
    <source>
        <dbReference type="SAM" id="Phobius"/>
    </source>
</evidence>
<dbReference type="InterPro" id="IPR002823">
    <property type="entry name" value="DUF112_TM"/>
</dbReference>
<evidence type="ECO:0000313" key="4">
    <source>
        <dbReference type="Proteomes" id="UP001521137"/>
    </source>
</evidence>
<protein>
    <submittedName>
        <fullName evidence="3">Tripartite tricarboxylate transporter permease</fullName>
    </submittedName>
</protein>
<keyword evidence="1" id="KW-0812">Transmembrane</keyword>
<gene>
    <name evidence="3" type="ORF">L0668_18590</name>
</gene>
<feature type="transmembrane region" description="Helical" evidence="1">
    <location>
        <begin position="387"/>
        <end position="410"/>
    </location>
</feature>
<feature type="transmembrane region" description="Helical" evidence="1">
    <location>
        <begin position="417"/>
        <end position="437"/>
    </location>
</feature>